<organism evidence="2 3">
    <name type="scientific">Pontibacter rugosus</name>
    <dbReference type="NCBI Taxonomy" id="1745966"/>
    <lineage>
        <taxon>Bacteria</taxon>
        <taxon>Pseudomonadati</taxon>
        <taxon>Bacteroidota</taxon>
        <taxon>Cytophagia</taxon>
        <taxon>Cytophagales</taxon>
        <taxon>Hymenobacteraceae</taxon>
        <taxon>Pontibacter</taxon>
    </lineage>
</organism>
<sequence length="95" mass="11069">MASKETKRFDNVLGKLHGARPAEAPAGPVKEEVPVPVPPNKRQKSNRKRITFFVDEVLEEYIDQGTLHEMYRSKSDFVEYILKEYFKGKPYLQKK</sequence>
<keyword evidence="3" id="KW-1185">Reference proteome</keyword>
<proteinExistence type="predicted"/>
<feature type="region of interest" description="Disordered" evidence="1">
    <location>
        <begin position="1"/>
        <end position="44"/>
    </location>
</feature>
<dbReference type="Proteomes" id="UP001597094">
    <property type="component" value="Unassembled WGS sequence"/>
</dbReference>
<dbReference type="EMBL" id="JBHTLD010000017">
    <property type="protein sequence ID" value="MFD1185290.1"/>
    <property type="molecule type" value="Genomic_DNA"/>
</dbReference>
<evidence type="ECO:0000313" key="3">
    <source>
        <dbReference type="Proteomes" id="UP001597094"/>
    </source>
</evidence>
<gene>
    <name evidence="2" type="ORF">ACFQ2O_03655</name>
</gene>
<comment type="caution">
    <text evidence="2">The sequence shown here is derived from an EMBL/GenBank/DDBJ whole genome shotgun (WGS) entry which is preliminary data.</text>
</comment>
<evidence type="ECO:0000256" key="1">
    <source>
        <dbReference type="SAM" id="MobiDB-lite"/>
    </source>
</evidence>
<accession>A0ABW3SLV1</accession>
<evidence type="ECO:0000313" key="2">
    <source>
        <dbReference type="EMBL" id="MFD1185290.1"/>
    </source>
</evidence>
<name>A0ABW3SLV1_9BACT</name>
<protein>
    <recommendedName>
        <fullName evidence="4">CopG family transcriptional regulator</fullName>
    </recommendedName>
</protein>
<feature type="compositionally biased region" description="Basic and acidic residues" evidence="1">
    <location>
        <begin position="1"/>
        <end position="10"/>
    </location>
</feature>
<evidence type="ECO:0008006" key="4">
    <source>
        <dbReference type="Google" id="ProtNLM"/>
    </source>
</evidence>
<dbReference type="RefSeq" id="WP_377523046.1">
    <property type="nucleotide sequence ID" value="NZ_JBHTLD010000017.1"/>
</dbReference>
<reference evidence="3" key="1">
    <citation type="journal article" date="2019" name="Int. J. Syst. Evol. Microbiol.">
        <title>The Global Catalogue of Microorganisms (GCM) 10K type strain sequencing project: providing services to taxonomists for standard genome sequencing and annotation.</title>
        <authorList>
            <consortium name="The Broad Institute Genomics Platform"/>
            <consortium name="The Broad Institute Genome Sequencing Center for Infectious Disease"/>
            <person name="Wu L."/>
            <person name="Ma J."/>
        </authorList>
    </citation>
    <scope>NUCLEOTIDE SEQUENCE [LARGE SCALE GENOMIC DNA]</scope>
    <source>
        <strain evidence="3">JCM 31319</strain>
    </source>
</reference>